<evidence type="ECO:0000256" key="1">
    <source>
        <dbReference type="SAM" id="MobiDB-lite"/>
    </source>
</evidence>
<dbReference type="PROSITE" id="PS51257">
    <property type="entry name" value="PROKAR_LIPOPROTEIN"/>
    <property type="match status" value="1"/>
</dbReference>
<keyword evidence="2" id="KW-0732">Signal</keyword>
<dbReference type="EMBL" id="CP139781">
    <property type="protein sequence ID" value="WRQ88360.1"/>
    <property type="molecule type" value="Genomic_DNA"/>
</dbReference>
<feature type="signal peptide" evidence="2">
    <location>
        <begin position="1"/>
        <end position="24"/>
    </location>
</feature>
<evidence type="ECO:0000256" key="2">
    <source>
        <dbReference type="SAM" id="SignalP"/>
    </source>
</evidence>
<dbReference type="Proteomes" id="UP000738431">
    <property type="component" value="Chromosome"/>
</dbReference>
<organism evidence="3 4">
    <name type="scientific">Actomonas aquatica</name>
    <dbReference type="NCBI Taxonomy" id="2866162"/>
    <lineage>
        <taxon>Bacteria</taxon>
        <taxon>Pseudomonadati</taxon>
        <taxon>Verrucomicrobiota</taxon>
        <taxon>Opitutia</taxon>
        <taxon>Opitutales</taxon>
        <taxon>Opitutaceae</taxon>
        <taxon>Actomonas</taxon>
    </lineage>
</organism>
<gene>
    <name evidence="3" type="ORF">K1X11_003020</name>
</gene>
<evidence type="ECO:0000313" key="4">
    <source>
        <dbReference type="Proteomes" id="UP000738431"/>
    </source>
</evidence>
<protein>
    <recommendedName>
        <fullName evidence="5">Glycine zipper 2TM domain-containing protein</fullName>
    </recommendedName>
</protein>
<sequence length="226" mass="23511">MFKTDPRRARGLALGLAATVVALAGAGCESTTGNSSSGKASASNQAASPMVARTVTDEEAAHRARLAEEHWDGRGTKKVDFGRVVESRPVTIDGTNTGYGTMGGALTGAIAARPKTAAPKDLVVAVAGTVTGAVAGRKYEEMMTMREGQEVMVRLEDGSIVVVTQGAEDGFFETGDVVKIVHGERGAYVSLTNPDERATIKTAEAKRRATGAWYEGPTGADQRGNP</sequence>
<evidence type="ECO:0008006" key="5">
    <source>
        <dbReference type="Google" id="ProtNLM"/>
    </source>
</evidence>
<reference evidence="3 4" key="2">
    <citation type="submission" date="2023-12" db="EMBL/GenBank/DDBJ databases">
        <title>Description of an unclassified Opitutus bacterium of Verrucomicrobiota.</title>
        <authorList>
            <person name="Zhang D.-F."/>
        </authorList>
    </citation>
    <scope>NUCLEOTIDE SEQUENCE [LARGE SCALE GENOMIC DNA]</scope>
    <source>
        <strain evidence="3 4">WL0086</strain>
    </source>
</reference>
<evidence type="ECO:0000313" key="3">
    <source>
        <dbReference type="EMBL" id="WRQ88360.1"/>
    </source>
</evidence>
<proteinExistence type="predicted"/>
<name>A0ABZ1C9N8_9BACT</name>
<feature type="region of interest" description="Disordered" evidence="1">
    <location>
        <begin position="204"/>
        <end position="226"/>
    </location>
</feature>
<feature type="region of interest" description="Disordered" evidence="1">
    <location>
        <begin position="28"/>
        <end position="49"/>
    </location>
</feature>
<dbReference type="RefSeq" id="WP_221032475.1">
    <property type="nucleotide sequence ID" value="NZ_CP139781.1"/>
</dbReference>
<feature type="compositionally biased region" description="Low complexity" evidence="1">
    <location>
        <begin position="28"/>
        <end position="48"/>
    </location>
</feature>
<reference evidence="3 4" key="1">
    <citation type="submission" date="2021-08" db="EMBL/GenBank/DDBJ databases">
        <authorList>
            <person name="Zhang D."/>
            <person name="Zhang A."/>
            <person name="Wang L."/>
        </authorList>
    </citation>
    <scope>NUCLEOTIDE SEQUENCE [LARGE SCALE GENOMIC DNA]</scope>
    <source>
        <strain evidence="3 4">WL0086</strain>
    </source>
</reference>
<accession>A0ABZ1C9N8</accession>
<keyword evidence="4" id="KW-1185">Reference proteome</keyword>
<feature type="chain" id="PRO_5045388199" description="Glycine zipper 2TM domain-containing protein" evidence="2">
    <location>
        <begin position="25"/>
        <end position="226"/>
    </location>
</feature>